<dbReference type="SUPFAM" id="SSF47413">
    <property type="entry name" value="lambda repressor-like DNA-binding domains"/>
    <property type="match status" value="1"/>
</dbReference>
<dbReference type="InterPro" id="IPR003812">
    <property type="entry name" value="Fido"/>
</dbReference>
<dbReference type="InterPro" id="IPR040198">
    <property type="entry name" value="Fido_containing"/>
</dbReference>
<evidence type="ECO:0000313" key="7">
    <source>
        <dbReference type="Proteomes" id="UP000229976"/>
    </source>
</evidence>
<dbReference type="GO" id="GO:0003677">
    <property type="term" value="F:DNA binding"/>
    <property type="evidence" value="ECO:0007669"/>
    <property type="project" value="InterPro"/>
</dbReference>
<dbReference type="PROSITE" id="PS51459">
    <property type="entry name" value="FIDO"/>
    <property type="match status" value="1"/>
</dbReference>
<dbReference type="AlphaFoldDB" id="A0A2G9YTL9"/>
<evidence type="ECO:0000259" key="5">
    <source>
        <dbReference type="PROSITE" id="PS51459"/>
    </source>
</evidence>
<dbReference type="Gene3D" id="1.10.260.40">
    <property type="entry name" value="lambda repressor-like DNA-binding domains"/>
    <property type="match status" value="1"/>
</dbReference>
<dbReference type="InterPro" id="IPR036597">
    <property type="entry name" value="Fido-like_dom_sf"/>
</dbReference>
<feature type="site" description="Important for autoinhibition of adenylyltransferase activity" evidence="3">
    <location>
        <position position="119"/>
    </location>
</feature>
<dbReference type="Proteomes" id="UP000229976">
    <property type="component" value="Unassembled WGS sequence"/>
</dbReference>
<accession>A0A2G9YTL9</accession>
<gene>
    <name evidence="6" type="ORF">COX37_03055</name>
</gene>
<dbReference type="GO" id="GO:0005524">
    <property type="term" value="F:ATP binding"/>
    <property type="evidence" value="ECO:0007669"/>
    <property type="project" value="UniProtKB-KW"/>
</dbReference>
<feature type="domain" description="Fido" evidence="5">
    <location>
        <begin position="169"/>
        <end position="303"/>
    </location>
</feature>
<comment type="caution">
    <text evidence="6">The sequence shown here is derived from an EMBL/GenBank/DDBJ whole genome shotgun (WGS) entry which is preliminary data.</text>
</comment>
<dbReference type="SUPFAM" id="SSF140931">
    <property type="entry name" value="Fic-like"/>
    <property type="match status" value="1"/>
</dbReference>
<keyword evidence="2" id="KW-0067">ATP-binding</keyword>
<dbReference type="CDD" id="cd00093">
    <property type="entry name" value="HTH_XRE"/>
    <property type="match status" value="1"/>
</dbReference>
<evidence type="ECO:0000313" key="6">
    <source>
        <dbReference type="EMBL" id="PIP22595.1"/>
    </source>
</evidence>
<organism evidence="6 7">
    <name type="scientific">Candidatus Nealsonbacteria bacterium CG23_combo_of_CG06-09_8_20_14_all_39_17</name>
    <dbReference type="NCBI Taxonomy" id="1974722"/>
    <lineage>
        <taxon>Bacteria</taxon>
        <taxon>Candidatus Nealsoniibacteriota</taxon>
    </lineage>
</organism>
<evidence type="ECO:0000256" key="3">
    <source>
        <dbReference type="PIRSR" id="PIRSR640198-3"/>
    </source>
</evidence>
<dbReference type="InterPro" id="IPR010982">
    <property type="entry name" value="Lambda_DNA-bd_dom_sf"/>
</dbReference>
<reference evidence="6 7" key="1">
    <citation type="submission" date="2017-09" db="EMBL/GenBank/DDBJ databases">
        <title>Depth-based differentiation of microbial function through sediment-hosted aquifers and enrichment of novel symbionts in the deep terrestrial subsurface.</title>
        <authorList>
            <person name="Probst A.J."/>
            <person name="Ladd B."/>
            <person name="Jarett J.K."/>
            <person name="Geller-Mcgrath D.E."/>
            <person name="Sieber C.M."/>
            <person name="Emerson J.B."/>
            <person name="Anantharaman K."/>
            <person name="Thomas B.C."/>
            <person name="Malmstrom R."/>
            <person name="Stieglmeier M."/>
            <person name="Klingl A."/>
            <person name="Woyke T."/>
            <person name="Ryan C.M."/>
            <person name="Banfield J.F."/>
        </authorList>
    </citation>
    <scope>NUCLEOTIDE SEQUENCE [LARGE SCALE GENOMIC DNA]</scope>
    <source>
        <strain evidence="6">CG23_combo_of_CG06-09_8_20_14_all_39_17</strain>
    </source>
</reference>
<evidence type="ECO:0008006" key="8">
    <source>
        <dbReference type="Google" id="ProtNLM"/>
    </source>
</evidence>
<dbReference type="EMBL" id="PCRO01000037">
    <property type="protein sequence ID" value="PIP22595.1"/>
    <property type="molecule type" value="Genomic_DNA"/>
</dbReference>
<feature type="binding site" evidence="2">
    <location>
        <begin position="249"/>
        <end position="256"/>
    </location>
    <ligand>
        <name>ATP</name>
        <dbReference type="ChEBI" id="CHEBI:30616"/>
    </ligand>
</feature>
<dbReference type="Gene3D" id="1.10.3290.10">
    <property type="entry name" value="Fido-like domain"/>
    <property type="match status" value="1"/>
</dbReference>
<evidence type="ECO:0000259" key="4">
    <source>
        <dbReference type="PROSITE" id="PS50943"/>
    </source>
</evidence>
<proteinExistence type="predicted"/>
<dbReference type="PANTHER" id="PTHR13504:SF38">
    <property type="entry name" value="FIDO DOMAIN-CONTAINING PROTEIN"/>
    <property type="match status" value="1"/>
</dbReference>
<dbReference type="InterPro" id="IPR001387">
    <property type="entry name" value="Cro/C1-type_HTH"/>
</dbReference>
<sequence length="316" mass="35265">MDQIKSKNMTIQEKLQIIQQATGLTQTKLAERFGVSFVAFNNWWTGKSSPRPKMLSAIDELFLEATGQKIIPDEQLSARKQLLAKKSKEHKSVIAEILNSSDIRNAFILKLTYNSNRIEGSTLTEPDTATILFDNIALPDKSITEQLEAKNHQTALNYLFGYIAKKGVINEGLVLKLHSILMNGIRADAGAYRNHNVRILGVNLATANYLKVPSLTSDIINEASGKTDDIFALSALIHSRFEQVHPFSDGNGRIGRILMCAMLLKANMAPAIIRQEQKRLYNTYLYKAQSKGDCSQLENFICDAVMDGFKILDQAD</sequence>
<feature type="domain" description="HTH cro/C1-type" evidence="4">
    <location>
        <begin position="15"/>
        <end position="62"/>
    </location>
</feature>
<evidence type="ECO:0000256" key="2">
    <source>
        <dbReference type="PIRSR" id="PIRSR640198-2"/>
    </source>
</evidence>
<evidence type="ECO:0000256" key="1">
    <source>
        <dbReference type="PIRSR" id="PIRSR640198-1"/>
    </source>
</evidence>
<dbReference type="PROSITE" id="PS50943">
    <property type="entry name" value="HTH_CROC1"/>
    <property type="match status" value="1"/>
</dbReference>
<feature type="active site" evidence="1">
    <location>
        <position position="245"/>
    </location>
</feature>
<dbReference type="Pfam" id="PF02661">
    <property type="entry name" value="Fic"/>
    <property type="match status" value="1"/>
</dbReference>
<dbReference type="PANTHER" id="PTHR13504">
    <property type="entry name" value="FIDO DOMAIN-CONTAINING PROTEIN DDB_G0283145"/>
    <property type="match status" value="1"/>
</dbReference>
<name>A0A2G9YTL9_9BACT</name>
<protein>
    <recommendedName>
        <fullName evidence="8">Fido domain-containing protein</fullName>
    </recommendedName>
</protein>
<keyword evidence="2" id="KW-0547">Nucleotide-binding</keyword>